<dbReference type="PANTHER" id="PTHR43798:SF33">
    <property type="entry name" value="HYDROLASE, PUTATIVE (AFU_ORTHOLOGUE AFUA_2G14860)-RELATED"/>
    <property type="match status" value="1"/>
</dbReference>
<evidence type="ECO:0000259" key="1">
    <source>
        <dbReference type="Pfam" id="PF12146"/>
    </source>
</evidence>
<dbReference type="PANTHER" id="PTHR43798">
    <property type="entry name" value="MONOACYLGLYCEROL LIPASE"/>
    <property type="match status" value="1"/>
</dbReference>
<dbReference type="Pfam" id="PF12146">
    <property type="entry name" value="Hydrolase_4"/>
    <property type="match status" value="1"/>
</dbReference>
<sequence>MTRTTLEVTSDYYQASPGIRLFRLALGASEKLWPALAVRAAARLFGTPLPPKWLNRRVSWEPGWRIERWPFEDAEVTVYSMPVAPHGPVALLVHGWGGHARQMLPLAESLAQQGLRPVIVEMPAHGRSAGSVSNLPQFARAIEYVAGRLQQEGHVLRLLAAHSLGANAAAFAASRGLPVERLVLLAPPASPREYTRLFARVFGLSESTRLAMQKRFEAREGILMPQFEPAAVGSRIRVPTLVVHDRADSINRYEDGQAFAHAIRGAQLLGTEGLGHRKILKDPHVVGKVALFGR</sequence>
<keyword evidence="3" id="KW-1185">Reference proteome</keyword>
<dbReference type="OrthoDB" id="9799989at2"/>
<evidence type="ECO:0000313" key="2">
    <source>
        <dbReference type="EMBL" id="TWO71050.1"/>
    </source>
</evidence>
<dbReference type="SUPFAM" id="SSF53474">
    <property type="entry name" value="alpha/beta-Hydrolases"/>
    <property type="match status" value="1"/>
</dbReference>
<accession>A0A562ZR18</accession>
<organism evidence="2 3">
    <name type="scientific">Caenimonas sedimenti</name>
    <dbReference type="NCBI Taxonomy" id="2596921"/>
    <lineage>
        <taxon>Bacteria</taxon>
        <taxon>Pseudomonadati</taxon>
        <taxon>Pseudomonadota</taxon>
        <taxon>Betaproteobacteria</taxon>
        <taxon>Burkholderiales</taxon>
        <taxon>Comamonadaceae</taxon>
        <taxon>Caenimonas</taxon>
    </lineage>
</organism>
<dbReference type="EMBL" id="VOBQ01000009">
    <property type="protein sequence ID" value="TWO71050.1"/>
    <property type="molecule type" value="Genomic_DNA"/>
</dbReference>
<name>A0A562ZR18_9BURK</name>
<dbReference type="AlphaFoldDB" id="A0A562ZR18"/>
<dbReference type="InterPro" id="IPR022742">
    <property type="entry name" value="Hydrolase_4"/>
</dbReference>
<feature type="domain" description="Serine aminopeptidase S33" evidence="1">
    <location>
        <begin position="90"/>
        <end position="201"/>
    </location>
</feature>
<dbReference type="GO" id="GO:0016020">
    <property type="term" value="C:membrane"/>
    <property type="evidence" value="ECO:0007669"/>
    <property type="project" value="TreeGrafter"/>
</dbReference>
<dbReference type="RefSeq" id="WP_145893280.1">
    <property type="nucleotide sequence ID" value="NZ_VOBQ01000009.1"/>
</dbReference>
<dbReference type="InterPro" id="IPR029058">
    <property type="entry name" value="AB_hydrolase_fold"/>
</dbReference>
<dbReference type="InterPro" id="IPR050266">
    <property type="entry name" value="AB_hydrolase_sf"/>
</dbReference>
<comment type="caution">
    <text evidence="2">The sequence shown here is derived from an EMBL/GenBank/DDBJ whole genome shotgun (WGS) entry which is preliminary data.</text>
</comment>
<protein>
    <submittedName>
        <fullName evidence="2">Lysophospholipase</fullName>
    </submittedName>
</protein>
<dbReference type="Proteomes" id="UP000318199">
    <property type="component" value="Unassembled WGS sequence"/>
</dbReference>
<evidence type="ECO:0000313" key="3">
    <source>
        <dbReference type="Proteomes" id="UP000318199"/>
    </source>
</evidence>
<proteinExistence type="predicted"/>
<reference evidence="2 3" key="1">
    <citation type="submission" date="2019-07" db="EMBL/GenBank/DDBJ databases">
        <title>Caenimonas sedimenti sp. nov., isolated from activated sludge.</title>
        <authorList>
            <person name="Xu J."/>
        </authorList>
    </citation>
    <scope>NUCLEOTIDE SEQUENCE [LARGE SCALE GENOMIC DNA]</scope>
    <source>
        <strain evidence="2 3">HX-9-20</strain>
    </source>
</reference>
<dbReference type="Gene3D" id="3.40.50.1820">
    <property type="entry name" value="alpha/beta hydrolase"/>
    <property type="match status" value="1"/>
</dbReference>
<gene>
    <name evidence="2" type="ORF">FN976_12060</name>
</gene>